<dbReference type="InterPro" id="IPR001387">
    <property type="entry name" value="Cro/C1-type_HTH"/>
</dbReference>
<dbReference type="Proteomes" id="UP000247459">
    <property type="component" value="Unassembled WGS sequence"/>
</dbReference>
<dbReference type="Pfam" id="PF01381">
    <property type="entry name" value="HTH_3"/>
    <property type="match status" value="1"/>
</dbReference>
<dbReference type="AlphaFoldDB" id="A0A2W0CU27"/>
<dbReference type="CDD" id="cd00093">
    <property type="entry name" value="HTH_XRE"/>
    <property type="match status" value="1"/>
</dbReference>
<accession>A0A2W0CU27</accession>
<dbReference type="OrthoDB" id="2003870at2"/>
<dbReference type="InterPro" id="IPR010982">
    <property type="entry name" value="Lambda_DNA-bd_dom_sf"/>
</dbReference>
<dbReference type="SUPFAM" id="SSF47413">
    <property type="entry name" value="lambda repressor-like DNA-binding domains"/>
    <property type="match status" value="1"/>
</dbReference>
<dbReference type="Gene3D" id="1.10.260.40">
    <property type="entry name" value="lambda repressor-like DNA-binding domains"/>
    <property type="match status" value="1"/>
</dbReference>
<name>A0A2W0CU27_9BACL</name>
<dbReference type="GO" id="GO:0016787">
    <property type="term" value="F:hydrolase activity"/>
    <property type="evidence" value="ECO:0007669"/>
    <property type="project" value="UniProtKB-KW"/>
</dbReference>
<dbReference type="GO" id="GO:0003677">
    <property type="term" value="F:DNA binding"/>
    <property type="evidence" value="ECO:0007669"/>
    <property type="project" value="UniProtKB-KW"/>
</dbReference>
<feature type="domain" description="HTH cro/C1-type" evidence="2">
    <location>
        <begin position="8"/>
        <end position="62"/>
    </location>
</feature>
<organism evidence="3 4">
    <name type="scientific">Paenibacillus illinoisensis</name>
    <dbReference type="NCBI Taxonomy" id="59845"/>
    <lineage>
        <taxon>Bacteria</taxon>
        <taxon>Bacillati</taxon>
        <taxon>Bacillota</taxon>
        <taxon>Bacilli</taxon>
        <taxon>Bacillales</taxon>
        <taxon>Paenibacillaceae</taxon>
        <taxon>Paenibacillus</taxon>
    </lineage>
</organism>
<proteinExistence type="predicted"/>
<evidence type="ECO:0000313" key="3">
    <source>
        <dbReference type="EMBL" id="PYY27141.1"/>
    </source>
</evidence>
<comment type="caution">
    <text evidence="3">The sequence shown here is derived from an EMBL/GenBank/DDBJ whole genome shotgun (WGS) entry which is preliminary data.</text>
</comment>
<reference evidence="3 4" key="1">
    <citation type="submission" date="2018-01" db="EMBL/GenBank/DDBJ databases">
        <title>Genome sequence of the PGP bacterium Paenibacillus illinoisensis E3.</title>
        <authorList>
            <person name="Rolli E."/>
            <person name="Marasco R."/>
            <person name="Bessem C."/>
            <person name="Michoud G."/>
            <person name="Gaiarsa S."/>
            <person name="Borin S."/>
            <person name="Daffonchio D."/>
        </authorList>
    </citation>
    <scope>NUCLEOTIDE SEQUENCE [LARGE SCALE GENOMIC DNA]</scope>
    <source>
        <strain evidence="3 4">E3</strain>
    </source>
</reference>
<gene>
    <name evidence="3" type="ORF">PIL02S_04635</name>
</gene>
<evidence type="ECO:0000256" key="1">
    <source>
        <dbReference type="ARBA" id="ARBA00023125"/>
    </source>
</evidence>
<sequence>MSTIGERIRSIRKLHKYNQTEFAVIIGVSQGTLSELEQDKYKPSLDIIMALHDQFKTDLYWLVYGLNQVSDVSVSKGLGDSEVRLISEYRNLKPSDQDEIRDFIKLKIHRYHLK</sequence>
<protein>
    <recommendedName>
        <fullName evidence="2">HTH cro/C1-type domain-containing protein</fullName>
    </recommendedName>
</protein>
<evidence type="ECO:0000313" key="4">
    <source>
        <dbReference type="Proteomes" id="UP000247459"/>
    </source>
</evidence>
<keyword evidence="1" id="KW-0238">DNA-binding</keyword>
<dbReference type="EMBL" id="PRLG01000022">
    <property type="protein sequence ID" value="PYY27141.1"/>
    <property type="molecule type" value="Genomic_DNA"/>
</dbReference>
<dbReference type="RefSeq" id="WP_110821616.1">
    <property type="nucleotide sequence ID" value="NZ_PRLG01000022.1"/>
</dbReference>
<evidence type="ECO:0000259" key="2">
    <source>
        <dbReference type="PROSITE" id="PS50943"/>
    </source>
</evidence>
<dbReference type="PROSITE" id="PS50943">
    <property type="entry name" value="HTH_CROC1"/>
    <property type="match status" value="1"/>
</dbReference>
<dbReference type="PANTHER" id="PTHR46558:SF11">
    <property type="entry name" value="HTH-TYPE TRANSCRIPTIONAL REGULATOR XRE"/>
    <property type="match status" value="1"/>
</dbReference>
<dbReference type="SMART" id="SM00530">
    <property type="entry name" value="HTH_XRE"/>
    <property type="match status" value="1"/>
</dbReference>
<dbReference type="PANTHER" id="PTHR46558">
    <property type="entry name" value="TRACRIPTIONAL REGULATORY PROTEIN-RELATED-RELATED"/>
    <property type="match status" value="1"/>
</dbReference>
<keyword evidence="3" id="KW-0378">Hydrolase</keyword>